<dbReference type="KEGG" id="nta:107822745"/>
<dbReference type="OrthoDB" id="1411964at2759"/>
<evidence type="ECO:0000259" key="1">
    <source>
        <dbReference type="Pfam" id="PF00078"/>
    </source>
</evidence>
<feature type="domain" description="Reverse transcriptase" evidence="1">
    <location>
        <begin position="83"/>
        <end position="208"/>
    </location>
</feature>
<dbReference type="RefSeq" id="XP_016504797.1">
    <property type="nucleotide sequence ID" value="XM_016649311.1"/>
</dbReference>
<dbReference type="SUPFAM" id="SSF56672">
    <property type="entry name" value="DNA/RNA polymerases"/>
    <property type="match status" value="1"/>
</dbReference>
<organism evidence="2">
    <name type="scientific">Nicotiana tabacum</name>
    <name type="common">Common tobacco</name>
    <dbReference type="NCBI Taxonomy" id="4097"/>
    <lineage>
        <taxon>Eukaryota</taxon>
        <taxon>Viridiplantae</taxon>
        <taxon>Streptophyta</taxon>
        <taxon>Embryophyta</taxon>
        <taxon>Tracheophyta</taxon>
        <taxon>Spermatophyta</taxon>
        <taxon>Magnoliopsida</taxon>
        <taxon>eudicotyledons</taxon>
        <taxon>Gunneridae</taxon>
        <taxon>Pentapetalae</taxon>
        <taxon>asterids</taxon>
        <taxon>lamiids</taxon>
        <taxon>Solanales</taxon>
        <taxon>Solanaceae</taxon>
        <taxon>Nicotianoideae</taxon>
        <taxon>Nicotianeae</taxon>
        <taxon>Nicotiana</taxon>
    </lineage>
</organism>
<proteinExistence type="predicted"/>
<evidence type="ECO:0000313" key="2">
    <source>
        <dbReference type="RefSeq" id="XP_016504797.1"/>
    </source>
</evidence>
<dbReference type="STRING" id="4097.A0A1S4CU87"/>
<gene>
    <name evidence="2" type="primary">LOC107822745</name>
</gene>
<dbReference type="PaxDb" id="4097-A0A1S4CU87"/>
<dbReference type="AlphaFoldDB" id="A0A1S4CU87"/>
<name>A0A1S4CU87_TOBAC</name>
<dbReference type="InterPro" id="IPR000477">
    <property type="entry name" value="RT_dom"/>
</dbReference>
<dbReference type="PANTHER" id="PTHR19446">
    <property type="entry name" value="REVERSE TRANSCRIPTASES"/>
    <property type="match status" value="1"/>
</dbReference>
<protein>
    <recommendedName>
        <fullName evidence="1">Reverse transcriptase domain-containing protein</fullName>
    </recommendedName>
</protein>
<dbReference type="InterPro" id="IPR043502">
    <property type="entry name" value="DNA/RNA_pol_sf"/>
</dbReference>
<sequence length="214" mass="24630">MALFQRAWEFIKADIMGALNYFHQHCYMVRSSNASFIALIPKKKDSHGEFSIRRAKSIPKEQTNRRCIIVANELLDRRLKSRITGILCKLDVEKAFDKVNWSYLLEMLKDMGFGDKLIKWIRSSLTTVKYFILVNMTPVGFFSPQKGIRQRDPLSHFLFILAIEGLSKILDKAKQMQWIEGFRVGSSVANSVTISHLLYADDTLIFCGADKMQV</sequence>
<dbReference type="Pfam" id="PF00078">
    <property type="entry name" value="RVT_1"/>
    <property type="match status" value="1"/>
</dbReference>
<accession>A0A1S4CU87</accession>
<reference evidence="2" key="1">
    <citation type="submission" date="2025-08" db="UniProtKB">
        <authorList>
            <consortium name="RefSeq"/>
        </authorList>
    </citation>
    <scope>IDENTIFICATION</scope>
</reference>